<accession>A0A0P0WQL5</accession>
<protein>
    <submittedName>
        <fullName evidence="2">Os05g0577000 protein</fullName>
    </submittedName>
</protein>
<feature type="non-terminal residue" evidence="2">
    <location>
        <position position="1"/>
    </location>
</feature>
<keyword evidence="3" id="KW-1185">Reference proteome</keyword>
<name>A0A0P0WQL5_ORYSJ</name>
<feature type="compositionally biased region" description="Basic residues" evidence="1">
    <location>
        <begin position="1"/>
        <end position="10"/>
    </location>
</feature>
<evidence type="ECO:0000256" key="1">
    <source>
        <dbReference type="SAM" id="MobiDB-lite"/>
    </source>
</evidence>
<gene>
    <name evidence="2" type="ordered locus">Os05g0577000</name>
    <name evidence="2" type="ORF">OSNPB_050577000</name>
</gene>
<sequence>ALPSINRRRAAASLPPPPPLPLPLHFSSGRRRPPPPIAAAAARFSSGVWTNSSFPRVPIVPRPCCLLSSPIPVPRGVNRKELEGGADSACKTCTIHQRPSFVLSVSCAVRPSVPAIAASGHPCRGRAAVVGQNGGRSATRCR</sequence>
<evidence type="ECO:0000313" key="3">
    <source>
        <dbReference type="Proteomes" id="UP000059680"/>
    </source>
</evidence>
<dbReference type="EMBL" id="AP014961">
    <property type="protein sequence ID" value="BAS95487.1"/>
    <property type="molecule type" value="Genomic_DNA"/>
</dbReference>
<dbReference type="Gramene" id="Os05t0577000-01">
    <property type="protein sequence ID" value="Os05t0577000-01"/>
    <property type="gene ID" value="Os05g0577000"/>
</dbReference>
<organism evidence="2 3">
    <name type="scientific">Oryza sativa subsp. japonica</name>
    <name type="common">Rice</name>
    <dbReference type="NCBI Taxonomy" id="39947"/>
    <lineage>
        <taxon>Eukaryota</taxon>
        <taxon>Viridiplantae</taxon>
        <taxon>Streptophyta</taxon>
        <taxon>Embryophyta</taxon>
        <taxon>Tracheophyta</taxon>
        <taxon>Spermatophyta</taxon>
        <taxon>Magnoliopsida</taxon>
        <taxon>Liliopsida</taxon>
        <taxon>Poales</taxon>
        <taxon>Poaceae</taxon>
        <taxon>BOP clade</taxon>
        <taxon>Oryzoideae</taxon>
        <taxon>Oryzeae</taxon>
        <taxon>Oryzinae</taxon>
        <taxon>Oryza</taxon>
        <taxon>Oryza sativa</taxon>
    </lineage>
</organism>
<reference evidence="2 3" key="2">
    <citation type="journal article" date="2013" name="Plant Cell Physiol.">
        <title>Rice Annotation Project Database (RAP-DB): an integrative and interactive database for rice genomics.</title>
        <authorList>
            <person name="Sakai H."/>
            <person name="Lee S.S."/>
            <person name="Tanaka T."/>
            <person name="Numa H."/>
            <person name="Kim J."/>
            <person name="Kawahara Y."/>
            <person name="Wakimoto H."/>
            <person name="Yang C.C."/>
            <person name="Iwamoto M."/>
            <person name="Abe T."/>
            <person name="Yamada Y."/>
            <person name="Muto A."/>
            <person name="Inokuchi H."/>
            <person name="Ikemura T."/>
            <person name="Matsumoto T."/>
            <person name="Sasaki T."/>
            <person name="Itoh T."/>
        </authorList>
    </citation>
    <scope>NUCLEOTIDE SEQUENCE [LARGE SCALE GENOMIC DNA]</scope>
    <source>
        <strain evidence="3">cv. Nipponbare</strain>
    </source>
</reference>
<dbReference type="AlphaFoldDB" id="A0A0P0WQL5"/>
<dbReference type="Proteomes" id="UP000059680">
    <property type="component" value="Chromosome 5"/>
</dbReference>
<evidence type="ECO:0000313" key="2">
    <source>
        <dbReference type="EMBL" id="BAS95487.1"/>
    </source>
</evidence>
<feature type="region of interest" description="Disordered" evidence="1">
    <location>
        <begin position="1"/>
        <end position="35"/>
    </location>
</feature>
<reference evidence="3" key="1">
    <citation type="journal article" date="2005" name="Nature">
        <title>The map-based sequence of the rice genome.</title>
        <authorList>
            <consortium name="International rice genome sequencing project (IRGSP)"/>
            <person name="Matsumoto T."/>
            <person name="Wu J."/>
            <person name="Kanamori H."/>
            <person name="Katayose Y."/>
            <person name="Fujisawa M."/>
            <person name="Namiki N."/>
            <person name="Mizuno H."/>
            <person name="Yamamoto K."/>
            <person name="Antonio B.A."/>
            <person name="Baba T."/>
            <person name="Sakata K."/>
            <person name="Nagamura Y."/>
            <person name="Aoki H."/>
            <person name="Arikawa K."/>
            <person name="Arita K."/>
            <person name="Bito T."/>
            <person name="Chiden Y."/>
            <person name="Fujitsuka N."/>
            <person name="Fukunaka R."/>
            <person name="Hamada M."/>
            <person name="Harada C."/>
            <person name="Hayashi A."/>
            <person name="Hijishita S."/>
            <person name="Honda M."/>
            <person name="Hosokawa S."/>
            <person name="Ichikawa Y."/>
            <person name="Idonuma A."/>
            <person name="Iijima M."/>
            <person name="Ikeda M."/>
            <person name="Ikeno M."/>
            <person name="Ito K."/>
            <person name="Ito S."/>
            <person name="Ito T."/>
            <person name="Ito Y."/>
            <person name="Ito Y."/>
            <person name="Iwabuchi A."/>
            <person name="Kamiya K."/>
            <person name="Karasawa W."/>
            <person name="Kurita K."/>
            <person name="Katagiri S."/>
            <person name="Kikuta A."/>
            <person name="Kobayashi H."/>
            <person name="Kobayashi N."/>
            <person name="Machita K."/>
            <person name="Maehara T."/>
            <person name="Masukawa M."/>
            <person name="Mizubayashi T."/>
            <person name="Mukai Y."/>
            <person name="Nagasaki H."/>
            <person name="Nagata Y."/>
            <person name="Naito S."/>
            <person name="Nakashima M."/>
            <person name="Nakama Y."/>
            <person name="Nakamichi Y."/>
            <person name="Nakamura M."/>
            <person name="Meguro A."/>
            <person name="Negishi M."/>
            <person name="Ohta I."/>
            <person name="Ohta T."/>
            <person name="Okamoto M."/>
            <person name="Ono N."/>
            <person name="Saji S."/>
            <person name="Sakaguchi M."/>
            <person name="Sakai K."/>
            <person name="Shibata M."/>
            <person name="Shimokawa T."/>
            <person name="Song J."/>
            <person name="Takazaki Y."/>
            <person name="Terasawa K."/>
            <person name="Tsugane M."/>
            <person name="Tsuji K."/>
            <person name="Ueda S."/>
            <person name="Waki K."/>
            <person name="Yamagata H."/>
            <person name="Yamamoto M."/>
            <person name="Yamamoto S."/>
            <person name="Yamane H."/>
            <person name="Yoshiki S."/>
            <person name="Yoshihara R."/>
            <person name="Yukawa K."/>
            <person name="Zhong H."/>
            <person name="Yano M."/>
            <person name="Yuan Q."/>
            <person name="Ouyang S."/>
            <person name="Liu J."/>
            <person name="Jones K.M."/>
            <person name="Gansberger K."/>
            <person name="Moffat K."/>
            <person name="Hill J."/>
            <person name="Bera J."/>
            <person name="Fadrosh D."/>
            <person name="Jin S."/>
            <person name="Johri S."/>
            <person name="Kim M."/>
            <person name="Overton L."/>
            <person name="Reardon M."/>
            <person name="Tsitrin T."/>
            <person name="Vuong H."/>
            <person name="Weaver B."/>
            <person name="Ciecko A."/>
            <person name="Tallon L."/>
            <person name="Jackson J."/>
            <person name="Pai G."/>
            <person name="Aken S.V."/>
            <person name="Utterback T."/>
            <person name="Reidmuller S."/>
            <person name="Feldblyum T."/>
            <person name="Hsiao J."/>
            <person name="Zismann V."/>
            <person name="Iobst S."/>
            <person name="de Vazeille A.R."/>
            <person name="Buell C.R."/>
            <person name="Ying K."/>
            <person name="Li Y."/>
            <person name="Lu T."/>
            <person name="Huang Y."/>
            <person name="Zhao Q."/>
            <person name="Feng Q."/>
            <person name="Zhang L."/>
            <person name="Zhu J."/>
            <person name="Weng Q."/>
            <person name="Mu J."/>
            <person name="Lu Y."/>
            <person name="Fan D."/>
            <person name="Liu Y."/>
            <person name="Guan J."/>
            <person name="Zhang Y."/>
            <person name="Yu S."/>
            <person name="Liu X."/>
            <person name="Zhang Y."/>
            <person name="Hong G."/>
            <person name="Han B."/>
            <person name="Choisne N."/>
            <person name="Demange N."/>
            <person name="Orjeda G."/>
            <person name="Samain S."/>
            <person name="Cattolico L."/>
            <person name="Pelletier E."/>
            <person name="Couloux A."/>
            <person name="Segurens B."/>
            <person name="Wincker P."/>
            <person name="D'Hont A."/>
            <person name="Scarpelli C."/>
            <person name="Weissenbach J."/>
            <person name="Salanoubat M."/>
            <person name="Quetier F."/>
            <person name="Yu Y."/>
            <person name="Kim H.R."/>
            <person name="Rambo T."/>
            <person name="Currie J."/>
            <person name="Collura K."/>
            <person name="Luo M."/>
            <person name="Yang T."/>
            <person name="Ammiraju J.S.S."/>
            <person name="Engler F."/>
            <person name="Soderlund C."/>
            <person name="Wing R.A."/>
            <person name="Palmer L.E."/>
            <person name="de la Bastide M."/>
            <person name="Spiegel L."/>
            <person name="Nascimento L."/>
            <person name="Zutavern T."/>
            <person name="O'Shaughnessy A."/>
            <person name="Dike S."/>
            <person name="Dedhia N."/>
            <person name="Preston R."/>
            <person name="Balija V."/>
            <person name="McCombie W.R."/>
            <person name="Chow T."/>
            <person name="Chen H."/>
            <person name="Chung M."/>
            <person name="Chen C."/>
            <person name="Shaw J."/>
            <person name="Wu H."/>
            <person name="Hsiao K."/>
            <person name="Chao Y."/>
            <person name="Chu M."/>
            <person name="Cheng C."/>
            <person name="Hour A."/>
            <person name="Lee P."/>
            <person name="Lin S."/>
            <person name="Lin Y."/>
            <person name="Liou J."/>
            <person name="Liu S."/>
            <person name="Hsing Y."/>
            <person name="Raghuvanshi S."/>
            <person name="Mohanty A."/>
            <person name="Bharti A.K."/>
            <person name="Gaur A."/>
            <person name="Gupta V."/>
            <person name="Kumar D."/>
            <person name="Ravi V."/>
            <person name="Vij S."/>
            <person name="Kapur A."/>
            <person name="Khurana P."/>
            <person name="Khurana P."/>
            <person name="Khurana J.P."/>
            <person name="Tyagi A.K."/>
            <person name="Gaikwad K."/>
            <person name="Singh A."/>
            <person name="Dalal V."/>
            <person name="Srivastava S."/>
            <person name="Dixit A."/>
            <person name="Pal A.K."/>
            <person name="Ghazi I.A."/>
            <person name="Yadav M."/>
            <person name="Pandit A."/>
            <person name="Bhargava A."/>
            <person name="Sureshbabu K."/>
            <person name="Batra K."/>
            <person name="Sharma T.R."/>
            <person name="Mohapatra T."/>
            <person name="Singh N.K."/>
            <person name="Messing J."/>
            <person name="Nelson A.B."/>
            <person name="Fuks G."/>
            <person name="Kavchok S."/>
            <person name="Keizer G."/>
            <person name="Linton E."/>
            <person name="Llaca V."/>
            <person name="Song R."/>
            <person name="Tanyolac B."/>
            <person name="Young S."/>
            <person name="Ho-Il K."/>
            <person name="Hahn J.H."/>
            <person name="Sangsakoo G."/>
            <person name="Vanavichit A."/>
            <person name="de Mattos Luiz.A.T."/>
            <person name="Zimmer P.D."/>
            <person name="Malone G."/>
            <person name="Dellagostin O."/>
            <person name="de Oliveira A.C."/>
            <person name="Bevan M."/>
            <person name="Bancroft I."/>
            <person name="Minx P."/>
            <person name="Cordum H."/>
            <person name="Wilson R."/>
            <person name="Cheng Z."/>
            <person name="Jin W."/>
            <person name="Jiang J."/>
            <person name="Leong S.A."/>
            <person name="Iwama H."/>
            <person name="Gojobori T."/>
            <person name="Itoh T."/>
            <person name="Niimura Y."/>
            <person name="Fujii Y."/>
            <person name="Habara T."/>
            <person name="Sakai H."/>
            <person name="Sato Y."/>
            <person name="Wilson G."/>
            <person name="Kumar K."/>
            <person name="McCouch S."/>
            <person name="Juretic N."/>
            <person name="Hoen D."/>
            <person name="Wright S."/>
            <person name="Bruskiewich R."/>
            <person name="Bureau T."/>
            <person name="Miyao A."/>
            <person name="Hirochika H."/>
            <person name="Nishikawa T."/>
            <person name="Kadowaki K."/>
            <person name="Sugiura M."/>
            <person name="Burr B."/>
            <person name="Sasaki T."/>
        </authorList>
    </citation>
    <scope>NUCLEOTIDE SEQUENCE [LARGE SCALE GENOMIC DNA]</scope>
    <source>
        <strain evidence="3">cv. Nipponbare</strain>
    </source>
</reference>
<reference evidence="2 3" key="3">
    <citation type="journal article" date="2013" name="Rice">
        <title>Improvement of the Oryza sativa Nipponbare reference genome using next generation sequence and optical map data.</title>
        <authorList>
            <person name="Kawahara Y."/>
            <person name="de la Bastide M."/>
            <person name="Hamilton J.P."/>
            <person name="Kanamori H."/>
            <person name="McCombie W.R."/>
            <person name="Ouyang S."/>
            <person name="Schwartz D.C."/>
            <person name="Tanaka T."/>
            <person name="Wu J."/>
            <person name="Zhou S."/>
            <person name="Childs K.L."/>
            <person name="Davidson R.M."/>
            <person name="Lin H."/>
            <person name="Quesada-Ocampo L."/>
            <person name="Vaillancourt B."/>
            <person name="Sakai H."/>
            <person name="Lee S.S."/>
            <person name="Kim J."/>
            <person name="Numa H."/>
            <person name="Itoh T."/>
            <person name="Buell C.R."/>
            <person name="Matsumoto T."/>
        </authorList>
    </citation>
    <scope>NUCLEOTIDE SEQUENCE [LARGE SCALE GENOMIC DNA]</scope>
    <source>
        <strain evidence="3">cv. Nipponbare</strain>
    </source>
</reference>
<dbReference type="InParanoid" id="A0A0P0WQL5"/>
<proteinExistence type="predicted"/>
<dbReference type="PaxDb" id="39947-A0A0P0WQL5"/>